<dbReference type="RefSeq" id="XP_008319031.1">
    <property type="nucleotide sequence ID" value="XM_008320809.3"/>
</dbReference>
<comment type="similarity">
    <text evidence="1">Belongs to the DNA2/NAM7 helicase family.</text>
</comment>
<dbReference type="Proteomes" id="UP000265120">
    <property type="component" value="Chromosome 11"/>
</dbReference>
<dbReference type="SMART" id="SM00955">
    <property type="entry name" value="RNB"/>
    <property type="match status" value="1"/>
</dbReference>
<dbReference type="GeneTree" id="ENSGT00940000166655"/>
<feature type="domain" description="AAA+ ATPase" evidence="7">
    <location>
        <begin position="2363"/>
        <end position="2604"/>
    </location>
</feature>
<reference evidence="9 10" key="1">
    <citation type="journal article" date="2014" name="Nat. Genet.">
        <title>Whole-genome sequence of a flatfish provides insights into ZW sex chromosome evolution and adaptation to a benthic lifestyle.</title>
        <authorList>
            <person name="Chen S."/>
            <person name="Zhang G."/>
            <person name="Shao C."/>
            <person name="Huang Q."/>
            <person name="Liu G."/>
            <person name="Zhang P."/>
            <person name="Song W."/>
            <person name="An N."/>
            <person name="Chalopin D."/>
            <person name="Volff J.N."/>
            <person name="Hong Y."/>
            <person name="Li Q."/>
            <person name="Sha Z."/>
            <person name="Zhou H."/>
            <person name="Xie M."/>
            <person name="Yu Q."/>
            <person name="Liu Y."/>
            <person name="Xiang H."/>
            <person name="Wang N."/>
            <person name="Wu K."/>
            <person name="Yang C."/>
            <person name="Zhou Q."/>
            <person name="Liao X."/>
            <person name="Yang L."/>
            <person name="Hu Q."/>
            <person name="Zhang J."/>
            <person name="Meng L."/>
            <person name="Jin L."/>
            <person name="Tian Y."/>
            <person name="Lian J."/>
            <person name="Yang J."/>
            <person name="Miao G."/>
            <person name="Liu S."/>
            <person name="Liang Z."/>
            <person name="Yan F."/>
            <person name="Li Y."/>
            <person name="Sun B."/>
            <person name="Zhang H."/>
            <person name="Zhang J."/>
            <person name="Zhu Y."/>
            <person name="Du M."/>
            <person name="Zhao Y."/>
            <person name="Schartl M."/>
            <person name="Tang Q."/>
            <person name="Wang J."/>
        </authorList>
    </citation>
    <scope>NUCLEOTIDE SEQUENCE</scope>
</reference>
<feature type="compositionally biased region" description="Polar residues" evidence="6">
    <location>
        <begin position="1382"/>
        <end position="1396"/>
    </location>
</feature>
<evidence type="ECO:0000259" key="8">
    <source>
        <dbReference type="SMART" id="SM00955"/>
    </source>
</evidence>
<reference evidence="9" key="2">
    <citation type="submission" date="2025-08" db="UniProtKB">
        <authorList>
            <consortium name="Ensembl"/>
        </authorList>
    </citation>
    <scope>IDENTIFICATION</scope>
</reference>
<dbReference type="Pfam" id="PF13087">
    <property type="entry name" value="AAA_12"/>
    <property type="match status" value="2"/>
</dbReference>
<evidence type="ECO:0000256" key="5">
    <source>
        <dbReference type="ARBA" id="ARBA00022840"/>
    </source>
</evidence>
<evidence type="ECO:0000259" key="7">
    <source>
        <dbReference type="SMART" id="SM00382"/>
    </source>
</evidence>
<dbReference type="Gene3D" id="3.30.160.60">
    <property type="entry name" value="Classic Zinc Finger"/>
    <property type="match status" value="1"/>
</dbReference>
<dbReference type="InterPro" id="IPR041677">
    <property type="entry name" value="DNA2/NAM7_AAA_11"/>
</dbReference>
<dbReference type="SUPFAM" id="SSF50249">
    <property type="entry name" value="Nucleic acid-binding proteins"/>
    <property type="match status" value="1"/>
</dbReference>
<evidence type="ECO:0000313" key="10">
    <source>
        <dbReference type="Proteomes" id="UP000265120"/>
    </source>
</evidence>
<dbReference type="FunCoup" id="A0A3P8W6D4">
    <property type="interactions" value="370"/>
</dbReference>
<feature type="domain" description="AAA+ ATPase" evidence="7">
    <location>
        <begin position="891"/>
        <end position="1073"/>
    </location>
</feature>
<dbReference type="InterPro" id="IPR050534">
    <property type="entry name" value="Coronavir_polyprotein_1ab"/>
</dbReference>
<dbReference type="GO" id="GO:0004540">
    <property type="term" value="F:RNA nuclease activity"/>
    <property type="evidence" value="ECO:0007669"/>
    <property type="project" value="InterPro"/>
</dbReference>
<dbReference type="InterPro" id="IPR027417">
    <property type="entry name" value="P-loop_NTPase"/>
</dbReference>
<proteinExistence type="inferred from homology"/>
<dbReference type="GO" id="GO:0003723">
    <property type="term" value="F:RNA binding"/>
    <property type="evidence" value="ECO:0007669"/>
    <property type="project" value="InterPro"/>
</dbReference>
<dbReference type="PANTHER" id="PTHR43788">
    <property type="entry name" value="DNA2/NAM7 HELICASE FAMILY MEMBER"/>
    <property type="match status" value="1"/>
</dbReference>
<dbReference type="Pfam" id="PF00773">
    <property type="entry name" value="RNB"/>
    <property type="match status" value="1"/>
</dbReference>
<dbReference type="FunFam" id="3.40.50.300:FF:001373">
    <property type="entry name" value="Helicase with zinc finger domain 2"/>
    <property type="match status" value="1"/>
</dbReference>
<dbReference type="Gene3D" id="3.40.50.300">
    <property type="entry name" value="P-loop containing nucleotide triphosphate hydrolases"/>
    <property type="match status" value="4"/>
</dbReference>
<keyword evidence="10" id="KW-1185">Reference proteome</keyword>
<evidence type="ECO:0000256" key="2">
    <source>
        <dbReference type="ARBA" id="ARBA00022741"/>
    </source>
</evidence>
<dbReference type="FunFam" id="3.40.50.300:FF:001313">
    <property type="entry name" value="Helicase with zinc finger domain 2"/>
    <property type="match status" value="1"/>
</dbReference>
<feature type="domain" description="RNB" evidence="8">
    <location>
        <begin position="1551"/>
        <end position="1908"/>
    </location>
</feature>
<keyword evidence="5" id="KW-0067">ATP-binding</keyword>
<dbReference type="RefSeq" id="XP_024915598.1">
    <property type="nucleotide sequence ID" value="XM_025059830.1"/>
</dbReference>
<dbReference type="GO" id="GO:0043139">
    <property type="term" value="F:5'-3' DNA helicase activity"/>
    <property type="evidence" value="ECO:0007669"/>
    <property type="project" value="TreeGrafter"/>
</dbReference>
<dbReference type="InterPro" id="IPR047187">
    <property type="entry name" value="SF1_C_Upf1"/>
</dbReference>
<dbReference type="GO" id="GO:0016787">
    <property type="term" value="F:hydrolase activity"/>
    <property type="evidence" value="ECO:0007669"/>
    <property type="project" value="UniProtKB-KW"/>
</dbReference>
<feature type="region of interest" description="Disordered" evidence="6">
    <location>
        <begin position="1360"/>
        <end position="1406"/>
    </location>
</feature>
<evidence type="ECO:0000256" key="4">
    <source>
        <dbReference type="ARBA" id="ARBA00022806"/>
    </source>
</evidence>
<protein>
    <submittedName>
        <fullName evidence="9">Helicase with zinc finger 2</fullName>
    </submittedName>
</protein>
<dbReference type="InterPro" id="IPR012340">
    <property type="entry name" value="NA-bd_OB-fold"/>
</dbReference>
<dbReference type="InterPro" id="IPR001900">
    <property type="entry name" value="RNase_II/R"/>
</dbReference>
<dbReference type="RefSeq" id="XP_024915599.1">
    <property type="nucleotide sequence ID" value="XM_025059831.1"/>
</dbReference>
<reference evidence="9" key="3">
    <citation type="submission" date="2025-09" db="UniProtKB">
        <authorList>
            <consortium name="Ensembl"/>
        </authorList>
    </citation>
    <scope>IDENTIFICATION</scope>
</reference>
<dbReference type="OrthoDB" id="2285229at2759"/>
<accession>A0A3P8W6D4</accession>
<dbReference type="OMA" id="DLYIREH"/>
<keyword evidence="2" id="KW-0547">Nucleotide-binding</keyword>
<evidence type="ECO:0000313" key="9">
    <source>
        <dbReference type="Ensembl" id="ENSCSEP00000021171.1"/>
    </source>
</evidence>
<dbReference type="PANTHER" id="PTHR43788:SF9">
    <property type="entry name" value="HELICASE WITH ZINC FINGER DOMAIN 2"/>
    <property type="match status" value="1"/>
</dbReference>
<organism evidence="9 10">
    <name type="scientific">Cynoglossus semilaevis</name>
    <name type="common">Tongue sole</name>
    <dbReference type="NCBI Taxonomy" id="244447"/>
    <lineage>
        <taxon>Eukaryota</taxon>
        <taxon>Metazoa</taxon>
        <taxon>Chordata</taxon>
        <taxon>Craniata</taxon>
        <taxon>Vertebrata</taxon>
        <taxon>Euteleostomi</taxon>
        <taxon>Actinopterygii</taxon>
        <taxon>Neopterygii</taxon>
        <taxon>Teleostei</taxon>
        <taxon>Neoteleostei</taxon>
        <taxon>Acanthomorphata</taxon>
        <taxon>Carangaria</taxon>
        <taxon>Pleuronectiformes</taxon>
        <taxon>Pleuronectoidei</taxon>
        <taxon>Cynoglossidae</taxon>
        <taxon>Cynoglossinae</taxon>
        <taxon>Cynoglossus</taxon>
    </lineage>
</organism>
<dbReference type="InParanoid" id="A0A3P8W6D4"/>
<dbReference type="InterPro" id="IPR003593">
    <property type="entry name" value="AAA+_ATPase"/>
</dbReference>
<keyword evidence="4" id="KW-0347">Helicase</keyword>
<dbReference type="InterPro" id="IPR041679">
    <property type="entry name" value="DNA2/NAM7-like_C"/>
</dbReference>
<dbReference type="Ensembl" id="ENSCSET00000021444.1">
    <property type="protein sequence ID" value="ENSCSEP00000021171.1"/>
    <property type="gene ID" value="ENSCSEG00000013505.1"/>
</dbReference>
<dbReference type="CDD" id="cd18808">
    <property type="entry name" value="SF1_C_Upf1"/>
    <property type="match status" value="2"/>
</dbReference>
<dbReference type="GeneID" id="103386504"/>
<dbReference type="GO" id="GO:0005524">
    <property type="term" value="F:ATP binding"/>
    <property type="evidence" value="ECO:0007669"/>
    <property type="project" value="UniProtKB-KW"/>
</dbReference>
<dbReference type="STRING" id="244447.ENSCSEP00000021171"/>
<dbReference type="KEGG" id="csem:103386504"/>
<dbReference type="Pfam" id="PF13086">
    <property type="entry name" value="AAA_11"/>
    <property type="match status" value="3"/>
</dbReference>
<dbReference type="SMART" id="SM00382">
    <property type="entry name" value="AAA"/>
    <property type="match status" value="2"/>
</dbReference>
<sequence>MSVDEYRLAPLLLTHDLTLACTQCAVQLKEITYRLKPVQHQCTNDLLLCKTRGGSSWRPVSRRPTFRRPSRYVVCDFFVEGYGCTSHKNRCTFARSDEEAAVWNFEKLHRLNYDLICHLLAKSDTESDSEESEESGSNDSDILSDLFSKLDLKIACDLCSVRENEITYSVKPVRHKCRRNVVLAKSKAGDKYRPVSQRPVCRNFGPNVFYQLCYYFVEGSGCTVHGQNCTFARSHEEATVWNYIRDEDIEYDELVSLVIQAEVNSSTPQHAAKLLLQQFPGEFVEFCKHCFQCQPHKLSTKRWNETCSADQAHEWDAVLVHHSLDSSGIHTYNHIRPVPNNCELKYCSHVRETKPCWHQAGHCRSAQSQVEMEVWKAEQDGLSIRPHLLQFSQSKSTDTKQDSWFCKICLVALSSPEMFYQHCSSVEHAQRLSDDTTSEWRGRQPPHNRRAEFWLCERPQSCEIGPKCPRAHSVEELQEWMMRVREEKTLGPKTKALVSVSYSEQLLEEYRKSRTGGCVMSEHVNDVSISCDEELAVVCEQTGVTLKWNFTVETERHLVHVALLKQEPGALFSLGDPGTVACTYSSGKFFIRGDGSYDVTVWFTSTNPGLYEQWLVLDFDMRPVLLKKLTVRVAQPSLEKTEEPTVDLKVSFPHVERWHPGNRTIIPYMPRTQELEKLLNLYQPPEESFQYSYSQKISTPLTKDNYKERMHQFLYEEEQAENNVVSRLNVRGEVTTCTMTEIPPGELICTVSVPFTLTPDTAEGVVLSQSIRSALIAPTTAGDEKSQVYEASILPNRTKENQLCLLLSTKCCTDLKLKSSESYQMEVQFQLNRQRYCTLHQAVDRLPDTNRVLPDLKNSTVPVSGVIYGQLNAKQKLAAQFITGEANEQKHVAPLLIYGPFGTGKTFTLATAARELSRQPHNRVLICTHTNSSADLYIKNHFHPFSDNNDNGMRPIRVKANNQGNALFATDKITLQYCLLSKDGQRFLLPTKAVLDRHRIVVTTASMAKRFHDLELGEGYFTHILIDEASQMLECEALIALGLAGPRTRVVLAGDHMQMVPRLHSVDENQRANHTLLNRLFYHYQGQQCDAARASRVIFNENYRSTKEIVEFVSMHFYVGKNDIIKATGNVPAPADGHAIKFYHVRGTCRLDTVSMSWYNDEEVATVAQSVIEVLNNWPLTWGPKEQSSICVLSEGYQVKKIRRALSKRNLDKVHVENLANVQGKQFRVIIMTAVQTRDSLQATHVPGLELFNDTHVLNTAMTRAQSQVVVVGDAAALCCSGKCSGMWKSYLDHCFNNSSVAPQHVTKDFFEKDLMEVVRFQKSEHKDESSTLTDAILQEVKDEYEPLEKLCTSEHVSLKLDSHGDSDSESTDTDTDPSRSQYIHEQQQLGSQSYNRGHGKPLHDRETGSFGQIICLFEEEDYCRQKTTVQGKYFRRLMIPLSKYKTKIIILISKEKRTLLPIWEKTYGRWNIAEYLRLDQNLMKNHAFLVEILKWKEGCLFPLGNVVDILPLRGTGEAGLAVLKAEFQLSKHLRPSYDDFVTMEEETLLRHDMVTVKTFTVDEDHALVLDDAISVRDTGEHFELGVHIADVASFVRKGSKLDKDAKHHAVTFEQDDTRMHTIRTNLCIEYLSLLPKKKRRVISLLFTLDKQTLEILEDPKFKLSQIRSNKKFSYKEAEDIINSKSCGRRSNFGTRKAEDCLNLAYCFAKAQRKNRLEDWAYSQPDTKRCPGKRQAHLMIEELNVLFNIYASKYLTQVGKTMDCTPLRCQAQPNPTKIQEFQGDYGKVIPLSFQVRHRVEQNEDDLPWENFRIISEVWKDIKEAARANDIANLVDVVATDDIHPLLRPVVDGFRRCLNKAEVVCSNPFPPADLSHYCLNVPSYTQASAPMRHYLDIVVQRLLHNVICDTNVQYTHSEITSLCDKLEDNIKKVSEYNQRAEQIKHALTLTRQSVPKLAFVVNASPKENGFIVSFPVISDVFPETFFIMYKDLQLHDQPFDETSPFVTLRWKQRIYDAKTMQIYQDLQPDSGPCVELPLTQWKAIIKAIDDEDWALVMSMVSQASVQQMEHQPVLQSSEDTPETEHYLSIVLNLNPGDIFQIQMSSELRRGYQTPCVQLIHINPNFDICVDHVHNPVKCFSTPADHHAKYRYKDAMEYEQIWLPLCEMESATTAVGESDSIIIKNLVVNFKKESENRLSGSFVLPEECIEKWAIECNLSRCLLCIRKKGLMMPSGGEGLKHWTAVDPREFTWVAHAVTVCMEKMKNLSKEQHKVLFNVYHRPMETPECVLKKGQCFDVEIIPKLIPGIRAEEAVVNVKCACNLVKSIALGGTIPKSAPHPMMRIHPEGFPDLNDRQHLAVLKASENSFTLIQGPPGTGKTIVGAYLVIYLFELNSLIRWTPEDNDTNKKEVILYCGPSNKSVDVVAILLLKAKAKAKKKSPELLRVCGQQLEMLDYPCPDGGLQFSQRMLNQDRPNPELRSITLHHRMRMDQNPFSNEIIHYDKMIEEKKTLTKSELRGYKELLKKARVYELQRHDIILCTCTQSSSPSLKTTVNARQIIIDESAMATEPQTLIPLVSNKPERVILIGDHKQLRPIVKNVYVKKLGMGKSLFERYHSLLEKQTVMLNVQYRMHPEIRSFPSEEFYNNELIDGVMQPSSVLRVEGRTMPIVFGDVKGKTIRLVVSTAKGNQESKKNMKERRKVISIALKLVKNAKIEQRNIAILSPYNAQVSEIKEKMKEEGLNDITVTTFTKSQGSEWRYVIISTVCSLPSEEIPIDRDRQWMSKHLGFVGDPNQINVGITRAKEGLCIIGNQELLRCSRIWERLLQHYTACNAIVDVDKISAKRPNN</sequence>
<evidence type="ECO:0000256" key="1">
    <source>
        <dbReference type="ARBA" id="ARBA00007913"/>
    </source>
</evidence>
<dbReference type="RefSeq" id="XP_024915600.1">
    <property type="nucleotide sequence ID" value="XM_025059832.1"/>
</dbReference>
<evidence type="ECO:0000256" key="6">
    <source>
        <dbReference type="SAM" id="MobiDB-lite"/>
    </source>
</evidence>
<name>A0A3P8W6D4_CYNSE</name>
<dbReference type="RefSeq" id="XP_024915597.1">
    <property type="nucleotide sequence ID" value="XM_025059829.1"/>
</dbReference>
<evidence type="ECO:0000256" key="3">
    <source>
        <dbReference type="ARBA" id="ARBA00022801"/>
    </source>
</evidence>
<dbReference type="SUPFAM" id="SSF52540">
    <property type="entry name" value="P-loop containing nucleoside triphosphate hydrolases"/>
    <property type="match status" value="2"/>
</dbReference>
<keyword evidence="3" id="KW-0378">Hydrolase</keyword>